<organism evidence="1 2">
    <name type="scientific">Acetonema longum DSM 6540</name>
    <dbReference type="NCBI Taxonomy" id="1009370"/>
    <lineage>
        <taxon>Bacteria</taxon>
        <taxon>Bacillati</taxon>
        <taxon>Bacillota</taxon>
        <taxon>Negativicutes</taxon>
        <taxon>Acetonemataceae</taxon>
        <taxon>Acetonema</taxon>
    </lineage>
</organism>
<proteinExistence type="predicted"/>
<keyword evidence="2" id="KW-1185">Reference proteome</keyword>
<reference evidence="1 2" key="1">
    <citation type="journal article" date="2011" name="EMBO J.">
        <title>Structural diversity of bacterial flagellar motors.</title>
        <authorList>
            <person name="Chen S."/>
            <person name="Beeby M."/>
            <person name="Murphy G.E."/>
            <person name="Leadbetter J.R."/>
            <person name="Hendrixson D.R."/>
            <person name="Briegel A."/>
            <person name="Li Z."/>
            <person name="Shi J."/>
            <person name="Tocheva E.I."/>
            <person name="Muller A."/>
            <person name="Dobro M.J."/>
            <person name="Jensen G.J."/>
        </authorList>
    </citation>
    <scope>NUCLEOTIDE SEQUENCE [LARGE SCALE GENOMIC DNA]</scope>
    <source>
        <strain evidence="1 2">DSM 6540</strain>
    </source>
</reference>
<dbReference type="Proteomes" id="UP000003240">
    <property type="component" value="Unassembled WGS sequence"/>
</dbReference>
<gene>
    <name evidence="1" type="ORF">ALO_21027</name>
</gene>
<evidence type="ECO:0000313" key="2">
    <source>
        <dbReference type="Proteomes" id="UP000003240"/>
    </source>
</evidence>
<accession>F7NQ06</accession>
<comment type="caution">
    <text evidence="1">The sequence shown here is derived from an EMBL/GenBank/DDBJ whole genome shotgun (WGS) entry which is preliminary data.</text>
</comment>
<dbReference type="AlphaFoldDB" id="F7NQ06"/>
<evidence type="ECO:0000313" key="1">
    <source>
        <dbReference type="EMBL" id="EGO61883.1"/>
    </source>
</evidence>
<name>F7NQ06_9FIRM</name>
<protein>
    <submittedName>
        <fullName evidence="1">Uncharacterized protein</fullName>
    </submittedName>
</protein>
<dbReference type="EMBL" id="AFGF01000270">
    <property type="protein sequence ID" value="EGO61883.1"/>
    <property type="molecule type" value="Genomic_DNA"/>
</dbReference>
<sequence>MPPMLLVFLLLAGRSRQADIGKEQKRMEQFIGSDERQFNGANPVLEQIIIVIREGFIVQFRKNLQYPLLEGVNGDGI</sequence>